<dbReference type="EMBL" id="CP035232">
    <property type="protein sequence ID" value="QAT64667.1"/>
    <property type="molecule type" value="Genomic_DNA"/>
</dbReference>
<dbReference type="Proteomes" id="UP000288675">
    <property type="component" value="Chromosome"/>
</dbReference>
<dbReference type="GeneID" id="82852416"/>
<reference evidence="1 2" key="1">
    <citation type="submission" date="2019-01" db="EMBL/GenBank/DDBJ databases">
        <title>Genome sequence of Bacillus glycinifermentans SRCM103574.</title>
        <authorList>
            <person name="Kong H.-J."/>
            <person name="Jeong S.-Y."/>
            <person name="Jeong D.-Y."/>
        </authorList>
    </citation>
    <scope>NUCLEOTIDE SEQUENCE [LARGE SCALE GENOMIC DNA]</scope>
    <source>
        <strain evidence="1 2">SRCM103574</strain>
    </source>
</reference>
<protein>
    <submittedName>
        <fullName evidence="1">Uncharacterized protein</fullName>
    </submittedName>
</protein>
<name>A0AAJ3YWL9_9BACI</name>
<proteinExistence type="predicted"/>
<dbReference type="AlphaFoldDB" id="A0AAJ3YWL9"/>
<dbReference type="RefSeq" id="WP_128747957.1">
    <property type="nucleotide sequence ID" value="NZ_CP035232.1"/>
</dbReference>
<organism evidence="1 2">
    <name type="scientific">Bacillus glycinifermentans</name>
    <dbReference type="NCBI Taxonomy" id="1664069"/>
    <lineage>
        <taxon>Bacteria</taxon>
        <taxon>Bacillati</taxon>
        <taxon>Bacillota</taxon>
        <taxon>Bacilli</taxon>
        <taxon>Bacillales</taxon>
        <taxon>Bacillaceae</taxon>
        <taxon>Bacillus</taxon>
    </lineage>
</organism>
<sequence length="118" mass="13530">MSEIKKPVITKEQADSIEAFLEVGTKEELLTAKVHCCHFGDEYSGINTIDIMTLAAVLINGYEVEKTPEEKVREYYEELIRDKRVAFDYEEQLSYENMSHAVRETLNRLGIKIEGVNA</sequence>
<accession>A0AAJ3YWL9</accession>
<evidence type="ECO:0000313" key="2">
    <source>
        <dbReference type="Proteomes" id="UP000288675"/>
    </source>
</evidence>
<gene>
    <name evidence="1" type="ORF">EQZ20_06955</name>
</gene>
<evidence type="ECO:0000313" key="1">
    <source>
        <dbReference type="EMBL" id="QAT64667.1"/>
    </source>
</evidence>